<evidence type="ECO:0000259" key="7">
    <source>
        <dbReference type="Pfam" id="PF04085"/>
    </source>
</evidence>
<comment type="similarity">
    <text evidence="1 5">Belongs to the MreC family.</text>
</comment>
<keyword evidence="9" id="KW-1185">Reference proteome</keyword>
<evidence type="ECO:0000256" key="5">
    <source>
        <dbReference type="PIRNR" id="PIRNR038471"/>
    </source>
</evidence>
<dbReference type="Gene3D" id="2.40.10.350">
    <property type="entry name" value="Rod shape-determining protein MreC, domain 2"/>
    <property type="match status" value="1"/>
</dbReference>
<protein>
    <recommendedName>
        <fullName evidence="2 5">Cell shape-determining protein MreC</fullName>
    </recommendedName>
    <alternativeName>
        <fullName evidence="4 5">Cell shape protein MreC</fullName>
    </alternativeName>
</protein>
<organism evidence="8 9">
    <name type="scientific">Ectobacillus antri</name>
    <dbReference type="NCBI Taxonomy" id="2486280"/>
    <lineage>
        <taxon>Bacteria</taxon>
        <taxon>Bacillati</taxon>
        <taxon>Bacillota</taxon>
        <taxon>Bacilli</taxon>
        <taxon>Bacillales</taxon>
        <taxon>Bacillaceae</taxon>
        <taxon>Ectobacillus</taxon>
    </lineage>
</organism>
<feature type="domain" description="Rod shape-determining protein MreC beta-barrel core" evidence="7">
    <location>
        <begin position="123"/>
        <end position="273"/>
    </location>
</feature>
<feature type="coiled-coil region" evidence="6">
    <location>
        <begin position="69"/>
        <end position="99"/>
    </location>
</feature>
<comment type="caution">
    <text evidence="8">The sequence shown here is derived from an EMBL/GenBank/DDBJ whole genome shotgun (WGS) entry which is preliminary data.</text>
</comment>
<proteinExistence type="inferred from homology"/>
<dbReference type="Gene3D" id="2.40.10.340">
    <property type="entry name" value="Rod shape-determining protein MreC, domain 1"/>
    <property type="match status" value="1"/>
</dbReference>
<comment type="function">
    <text evidence="5">Involved in formation and maintenance of cell shape.</text>
</comment>
<dbReference type="EMBL" id="JARULN010000002">
    <property type="protein sequence ID" value="MDG5753126.1"/>
    <property type="molecule type" value="Genomic_DNA"/>
</dbReference>
<evidence type="ECO:0000313" key="8">
    <source>
        <dbReference type="EMBL" id="MDG5753126.1"/>
    </source>
</evidence>
<keyword evidence="3 5" id="KW-0133">Cell shape</keyword>
<dbReference type="InterPro" id="IPR007221">
    <property type="entry name" value="MreC"/>
</dbReference>
<dbReference type="InterPro" id="IPR042177">
    <property type="entry name" value="Cell/Rod_1"/>
</dbReference>
<sequence length="285" mass="31689">MPQFFFNKRLIVLLVSIILLVTLIGISLKERQKLTWPEQFIKDAVGVVERVLNKPAQAVAGLFQDIEDLKRTYEENKVLKAKLDKYAELSSRVGELTKENEEFRAILGKAQSLRQFDPLHATVIGRNPDKWYDLVSIDKGAQQGVKKDMAVITDKGLIGKVKSVSQFTATVELLSSLNRTNRISAFVQEDTTIFGLIEGYDKNKQALIFTKIPSDAVIKKDQIVVTSGLGGIFPNGLVIGTVIDAKPDEYGLTQTAYVKPAANLNDVNNVIVARRTMLAAQEELR</sequence>
<dbReference type="NCBIfam" id="TIGR00219">
    <property type="entry name" value="mreC"/>
    <property type="match status" value="1"/>
</dbReference>
<evidence type="ECO:0000313" key="9">
    <source>
        <dbReference type="Proteomes" id="UP001218246"/>
    </source>
</evidence>
<dbReference type="Pfam" id="PF04085">
    <property type="entry name" value="MreC"/>
    <property type="match status" value="1"/>
</dbReference>
<keyword evidence="6" id="KW-0175">Coiled coil</keyword>
<dbReference type="Gene3D" id="1.20.5.490">
    <property type="entry name" value="Single helix bin"/>
    <property type="match status" value="1"/>
</dbReference>
<dbReference type="RefSeq" id="WP_124563242.1">
    <property type="nucleotide sequence ID" value="NZ_JARRRY010000001.1"/>
</dbReference>
<dbReference type="PANTHER" id="PTHR34138:SF1">
    <property type="entry name" value="CELL SHAPE-DETERMINING PROTEIN MREC"/>
    <property type="match status" value="1"/>
</dbReference>
<gene>
    <name evidence="8" type="primary">mreC</name>
    <name evidence="8" type="ORF">P6P90_03825</name>
</gene>
<dbReference type="PIRSF" id="PIRSF038471">
    <property type="entry name" value="MreC"/>
    <property type="match status" value="1"/>
</dbReference>
<name>A0ABT6H404_9BACI</name>
<dbReference type="PANTHER" id="PTHR34138">
    <property type="entry name" value="CELL SHAPE-DETERMINING PROTEIN MREC"/>
    <property type="match status" value="1"/>
</dbReference>
<reference evidence="8 9" key="1">
    <citation type="submission" date="2023-04" db="EMBL/GenBank/DDBJ databases">
        <title>Ectobacillus antri isolated from activated sludge.</title>
        <authorList>
            <person name="Yan P."/>
            <person name="Liu X."/>
        </authorList>
    </citation>
    <scope>NUCLEOTIDE SEQUENCE [LARGE SCALE GENOMIC DNA]</scope>
    <source>
        <strain evidence="8 9">C18H</strain>
    </source>
</reference>
<dbReference type="Proteomes" id="UP001218246">
    <property type="component" value="Unassembled WGS sequence"/>
</dbReference>
<evidence type="ECO:0000256" key="6">
    <source>
        <dbReference type="SAM" id="Coils"/>
    </source>
</evidence>
<evidence type="ECO:0000256" key="4">
    <source>
        <dbReference type="ARBA" id="ARBA00032089"/>
    </source>
</evidence>
<dbReference type="InterPro" id="IPR042175">
    <property type="entry name" value="Cell/Rod_MreC_2"/>
</dbReference>
<dbReference type="InterPro" id="IPR055342">
    <property type="entry name" value="MreC_beta-barrel_core"/>
</dbReference>
<evidence type="ECO:0000256" key="3">
    <source>
        <dbReference type="ARBA" id="ARBA00022960"/>
    </source>
</evidence>
<accession>A0ABT6H404</accession>
<evidence type="ECO:0000256" key="1">
    <source>
        <dbReference type="ARBA" id="ARBA00009369"/>
    </source>
</evidence>
<evidence type="ECO:0000256" key="2">
    <source>
        <dbReference type="ARBA" id="ARBA00013855"/>
    </source>
</evidence>